<comment type="caution">
    <text evidence="2">The sequence shown here is derived from an EMBL/GenBank/DDBJ whole genome shotgun (WGS) entry which is preliminary data.</text>
</comment>
<keyword evidence="1" id="KW-0812">Transmembrane</keyword>
<keyword evidence="3" id="KW-1185">Reference proteome</keyword>
<name>L9XIA7_9EURY</name>
<keyword evidence="1" id="KW-1133">Transmembrane helix</keyword>
<organism evidence="2 3">
    <name type="scientific">Natronolimnohabitans innermongolicus JCM 12255</name>
    <dbReference type="NCBI Taxonomy" id="1227499"/>
    <lineage>
        <taxon>Archaea</taxon>
        <taxon>Methanobacteriati</taxon>
        <taxon>Methanobacteriota</taxon>
        <taxon>Stenosarchaea group</taxon>
        <taxon>Halobacteria</taxon>
        <taxon>Halobacteriales</taxon>
        <taxon>Natrialbaceae</taxon>
        <taxon>Natronolimnohabitans</taxon>
    </lineage>
</organism>
<dbReference type="AlphaFoldDB" id="L9XIA7"/>
<dbReference type="Proteomes" id="UP000011602">
    <property type="component" value="Unassembled WGS sequence"/>
</dbReference>
<protein>
    <submittedName>
        <fullName evidence="2">Uncharacterized protein</fullName>
    </submittedName>
</protein>
<dbReference type="EMBL" id="AOHZ01000015">
    <property type="protein sequence ID" value="ELY61136.1"/>
    <property type="molecule type" value="Genomic_DNA"/>
</dbReference>
<feature type="transmembrane region" description="Helical" evidence="1">
    <location>
        <begin position="98"/>
        <end position="121"/>
    </location>
</feature>
<dbReference type="RefSeq" id="WP_007257994.1">
    <property type="nucleotide sequence ID" value="NZ_AOHZ01000015.1"/>
</dbReference>
<sequence length="164" mass="16710">MSVHRSRLGRIDLESVGPSAAVAALGGGIAAGAVLMATGRMGSVAGLYGLDGVVVAWALHLVHSLVAGALFAGLVVATGRRESLADLAYDLHDPYSGLVLGLFFGLALWAVVVALAVPLWLEAVVGSSRPLPYTHWPSLGALLAFGGAVGGGYPLVREALESDR</sequence>
<reference evidence="2 3" key="1">
    <citation type="journal article" date="2014" name="PLoS Genet.">
        <title>Phylogenetically driven sequencing of extremely halophilic archaea reveals strategies for static and dynamic osmo-response.</title>
        <authorList>
            <person name="Becker E.A."/>
            <person name="Seitzer P.M."/>
            <person name="Tritt A."/>
            <person name="Larsen D."/>
            <person name="Krusor M."/>
            <person name="Yao A.I."/>
            <person name="Wu D."/>
            <person name="Madern D."/>
            <person name="Eisen J.A."/>
            <person name="Darling A.E."/>
            <person name="Facciotti M.T."/>
        </authorList>
    </citation>
    <scope>NUCLEOTIDE SEQUENCE [LARGE SCALE GENOMIC DNA]</scope>
    <source>
        <strain evidence="2 3">JCM 12255</strain>
    </source>
</reference>
<evidence type="ECO:0000313" key="3">
    <source>
        <dbReference type="Proteomes" id="UP000011602"/>
    </source>
</evidence>
<dbReference type="eggNOG" id="arCOG06357">
    <property type="taxonomic scope" value="Archaea"/>
</dbReference>
<evidence type="ECO:0000313" key="2">
    <source>
        <dbReference type="EMBL" id="ELY61136.1"/>
    </source>
</evidence>
<feature type="transmembrane region" description="Helical" evidence="1">
    <location>
        <begin position="21"/>
        <end position="42"/>
    </location>
</feature>
<gene>
    <name evidence="2" type="ORF">C493_03420</name>
</gene>
<feature type="transmembrane region" description="Helical" evidence="1">
    <location>
        <begin position="133"/>
        <end position="156"/>
    </location>
</feature>
<feature type="transmembrane region" description="Helical" evidence="1">
    <location>
        <begin position="54"/>
        <end position="77"/>
    </location>
</feature>
<proteinExistence type="predicted"/>
<accession>L9XIA7</accession>
<dbReference type="STRING" id="1227499.C493_03420"/>
<keyword evidence="1" id="KW-0472">Membrane</keyword>
<evidence type="ECO:0000256" key="1">
    <source>
        <dbReference type="SAM" id="Phobius"/>
    </source>
</evidence>